<feature type="repeat" description="PPR" evidence="2">
    <location>
        <begin position="332"/>
        <end position="366"/>
    </location>
</feature>
<dbReference type="InterPro" id="IPR046960">
    <property type="entry name" value="PPR_At4g14850-like_plant"/>
</dbReference>
<evidence type="ECO:0000313" key="3">
    <source>
        <dbReference type="EMBL" id="GKV32603.1"/>
    </source>
</evidence>
<organism evidence="3 4">
    <name type="scientific">Rubroshorea leprosula</name>
    <dbReference type="NCBI Taxonomy" id="152421"/>
    <lineage>
        <taxon>Eukaryota</taxon>
        <taxon>Viridiplantae</taxon>
        <taxon>Streptophyta</taxon>
        <taxon>Embryophyta</taxon>
        <taxon>Tracheophyta</taxon>
        <taxon>Spermatophyta</taxon>
        <taxon>Magnoliopsida</taxon>
        <taxon>eudicotyledons</taxon>
        <taxon>Gunneridae</taxon>
        <taxon>Pentapetalae</taxon>
        <taxon>rosids</taxon>
        <taxon>malvids</taxon>
        <taxon>Malvales</taxon>
        <taxon>Dipterocarpaceae</taxon>
        <taxon>Rubroshorea</taxon>
    </lineage>
</organism>
<protein>
    <recommendedName>
        <fullName evidence="5">Pentatricopeptide repeat-containing protein</fullName>
    </recommendedName>
</protein>
<proteinExistence type="predicted"/>
<sequence>MNALFPATWVPCSLKPKELLPLLERKRPNSIFNCSSNVATKHPQLKTESCSVSGISTAEETLLLHEDWPQLLKLSIESEDFLLGQAIHAFLVKFGSGNDVFQGNNLVNFYAKFERLDYAHNVFDEMLVRNTITWTTLIKGYLENEDFETAFGIARDMSCCGEKFNEHTCSVLLRACNSPDDRICGEQIHGFVVKSGLEENVFVGTTLISMYWRSGYLNEAEKVFDGIGSKDLQCLNYMILEYGNAGCGRKAFQVFIHMLSSGLEPNEYTFTNVIKACCEDLDLEEGRQLQGLAVKYGFMSVTSVRNALITMYGRHGMVEEAEIIFHLMGDRNLITWTALISGYVRSGDGYKAANKFLEFIDLGIDCDSSCLATVLDGCSECKNLDFGLQIHGCVVKLGYLWDIHIGTALVDLYAKCGNLKSAMIVFNSLSNKTVALFNAILVGFMETNQDNEEDAMLLFSRLRLADMKPDLVTFSRLISFSAKQACLAKGKSLHAYTIKAGFETDMTVSNALITMYAKCANFEGAFQMFNSMNCHDSVSWNSILSTCAVHGHGERALLLFDMMKGEGFAPDEITILAILQACSYSGLWEDGLCIFSEMVSKYGINPVMVHFASVVDLLGRAGCLSEALDFINKCPFSDSPLLWRTLVSSCKLHGDLDIGKLASKNLLDLAPEEAESYILVTNMYAGSGFLDEAAKVRTAMNELKLSKEVGCSWIEIDNEVHHFVASDRDHAESREICATLDLLRDEMKWENSNTIDLLVET</sequence>
<dbReference type="PANTHER" id="PTHR47926">
    <property type="entry name" value="PENTATRICOPEPTIDE REPEAT-CONTAINING PROTEIN"/>
    <property type="match status" value="1"/>
</dbReference>
<dbReference type="Gene3D" id="1.25.40.10">
    <property type="entry name" value="Tetratricopeptide repeat domain"/>
    <property type="match status" value="5"/>
</dbReference>
<dbReference type="PROSITE" id="PS51375">
    <property type="entry name" value="PPR"/>
    <property type="match status" value="4"/>
</dbReference>
<name>A0AAV5L5T8_9ROSI</name>
<dbReference type="EMBL" id="BPVZ01000096">
    <property type="protein sequence ID" value="GKV32603.1"/>
    <property type="molecule type" value="Genomic_DNA"/>
</dbReference>
<dbReference type="FunFam" id="1.25.40.10:FF:001093">
    <property type="entry name" value="Pentatricopeptide repeat-containing protein At2g34400"/>
    <property type="match status" value="1"/>
</dbReference>
<dbReference type="InterPro" id="IPR002885">
    <property type="entry name" value="PPR_rpt"/>
</dbReference>
<evidence type="ECO:0000256" key="2">
    <source>
        <dbReference type="PROSITE-ProRule" id="PRU00708"/>
    </source>
</evidence>
<gene>
    <name evidence="3" type="ORF">SLEP1_g41197</name>
</gene>
<keyword evidence="4" id="KW-1185">Reference proteome</keyword>
<dbReference type="Pfam" id="PF13041">
    <property type="entry name" value="PPR_2"/>
    <property type="match status" value="3"/>
</dbReference>
<accession>A0AAV5L5T8</accession>
<dbReference type="AlphaFoldDB" id="A0AAV5L5T8"/>
<dbReference type="GO" id="GO:0003723">
    <property type="term" value="F:RNA binding"/>
    <property type="evidence" value="ECO:0007669"/>
    <property type="project" value="InterPro"/>
</dbReference>
<dbReference type="Pfam" id="PF01535">
    <property type="entry name" value="PPR"/>
    <property type="match status" value="5"/>
</dbReference>
<feature type="repeat" description="PPR" evidence="2">
    <location>
        <begin position="231"/>
        <end position="265"/>
    </location>
</feature>
<dbReference type="InterPro" id="IPR011990">
    <property type="entry name" value="TPR-like_helical_dom_sf"/>
</dbReference>
<dbReference type="PANTHER" id="PTHR47926:SF347">
    <property type="entry name" value="PENTATRICOPEPTIDE REPEAT-CONTAINING PROTEIN"/>
    <property type="match status" value="1"/>
</dbReference>
<keyword evidence="1" id="KW-0677">Repeat</keyword>
<dbReference type="NCBIfam" id="TIGR00756">
    <property type="entry name" value="PPR"/>
    <property type="match status" value="3"/>
</dbReference>
<evidence type="ECO:0008006" key="5">
    <source>
        <dbReference type="Google" id="ProtNLM"/>
    </source>
</evidence>
<evidence type="ECO:0000313" key="4">
    <source>
        <dbReference type="Proteomes" id="UP001054252"/>
    </source>
</evidence>
<reference evidence="3 4" key="1">
    <citation type="journal article" date="2021" name="Commun. Biol.">
        <title>The genome of Shorea leprosula (Dipterocarpaceae) highlights the ecological relevance of drought in aseasonal tropical rainforests.</title>
        <authorList>
            <person name="Ng K.K.S."/>
            <person name="Kobayashi M.J."/>
            <person name="Fawcett J.A."/>
            <person name="Hatakeyama M."/>
            <person name="Paape T."/>
            <person name="Ng C.H."/>
            <person name="Ang C.C."/>
            <person name="Tnah L.H."/>
            <person name="Lee C.T."/>
            <person name="Nishiyama T."/>
            <person name="Sese J."/>
            <person name="O'Brien M.J."/>
            <person name="Copetti D."/>
            <person name="Mohd Noor M.I."/>
            <person name="Ong R.C."/>
            <person name="Putra M."/>
            <person name="Sireger I.Z."/>
            <person name="Indrioko S."/>
            <person name="Kosugi Y."/>
            <person name="Izuno A."/>
            <person name="Isagi Y."/>
            <person name="Lee S.L."/>
            <person name="Shimizu K.K."/>
        </authorList>
    </citation>
    <scope>NUCLEOTIDE SEQUENCE [LARGE SCALE GENOMIC DNA]</scope>
    <source>
        <strain evidence="3">214</strain>
    </source>
</reference>
<dbReference type="Proteomes" id="UP001054252">
    <property type="component" value="Unassembled WGS sequence"/>
</dbReference>
<feature type="repeat" description="PPR" evidence="2">
    <location>
        <begin position="130"/>
        <end position="164"/>
    </location>
</feature>
<feature type="repeat" description="PPR" evidence="2">
    <location>
        <begin position="536"/>
        <end position="570"/>
    </location>
</feature>
<comment type="caution">
    <text evidence="3">The sequence shown here is derived from an EMBL/GenBank/DDBJ whole genome shotgun (WGS) entry which is preliminary data.</text>
</comment>
<evidence type="ECO:0000256" key="1">
    <source>
        <dbReference type="ARBA" id="ARBA00022737"/>
    </source>
</evidence>
<dbReference type="GO" id="GO:0009451">
    <property type="term" value="P:RNA modification"/>
    <property type="evidence" value="ECO:0007669"/>
    <property type="project" value="InterPro"/>
</dbReference>
<dbReference type="Pfam" id="PF20431">
    <property type="entry name" value="E_motif"/>
    <property type="match status" value="1"/>
</dbReference>
<dbReference type="FunFam" id="1.25.40.10:FF:000343">
    <property type="entry name" value="Pentatricopeptide repeat-containing protein At3g58590"/>
    <property type="match status" value="2"/>
</dbReference>
<dbReference type="InterPro" id="IPR046848">
    <property type="entry name" value="E_motif"/>
</dbReference>